<dbReference type="InterPro" id="IPR008243">
    <property type="entry name" value="Chorismate_mutase_AroH"/>
</dbReference>
<dbReference type="AlphaFoldDB" id="A0A1I3BGU6"/>
<accession>A0A1I3BGU6</accession>
<dbReference type="EC" id="5.4.99.5" evidence="1 3"/>
<dbReference type="PANTHER" id="PTHR21164:SF0">
    <property type="entry name" value="CHORISMATE MUTASE AROH"/>
    <property type="match status" value="1"/>
</dbReference>
<evidence type="ECO:0000256" key="3">
    <source>
        <dbReference type="PROSITE-ProRule" id="PRU00514"/>
    </source>
</evidence>
<dbReference type="PROSITE" id="PS51167">
    <property type="entry name" value="CHORISMATE_MUT_1"/>
    <property type="match status" value="1"/>
</dbReference>
<keyword evidence="2 3" id="KW-0057">Aromatic amino acid biosynthesis</keyword>
<name>A0A1I3BGU6_9PLAN</name>
<keyword evidence="3" id="KW-0413">Isomerase</keyword>
<dbReference type="OrthoDB" id="9802232at2"/>
<dbReference type="NCBIfam" id="TIGR01796">
    <property type="entry name" value="CM_mono_aroH"/>
    <property type="match status" value="1"/>
</dbReference>
<dbReference type="SUPFAM" id="SSF55298">
    <property type="entry name" value="YjgF-like"/>
    <property type="match status" value="1"/>
</dbReference>
<dbReference type="GO" id="GO:0009073">
    <property type="term" value="P:aromatic amino acid family biosynthetic process"/>
    <property type="evidence" value="ECO:0007669"/>
    <property type="project" value="UniProtKB-UniRule"/>
</dbReference>
<gene>
    <name evidence="4" type="ORF">SAMN05421753_101447</name>
</gene>
<dbReference type="GO" id="GO:0046417">
    <property type="term" value="P:chorismate metabolic process"/>
    <property type="evidence" value="ECO:0007669"/>
    <property type="project" value="TreeGrafter"/>
</dbReference>
<dbReference type="InterPro" id="IPR035959">
    <property type="entry name" value="RutC-like_sf"/>
</dbReference>
<feature type="binding site" evidence="2">
    <location>
        <position position="108"/>
    </location>
    <ligand>
        <name>prephenate</name>
        <dbReference type="ChEBI" id="CHEBI:29934"/>
    </ligand>
</feature>
<dbReference type="EMBL" id="FOQD01000001">
    <property type="protein sequence ID" value="SFH61503.1"/>
    <property type="molecule type" value="Genomic_DNA"/>
</dbReference>
<dbReference type="Pfam" id="PF07736">
    <property type="entry name" value="CM_1"/>
    <property type="match status" value="1"/>
</dbReference>
<comment type="catalytic activity">
    <reaction evidence="3">
        <text>chorismate = prephenate</text>
        <dbReference type="Rhea" id="RHEA:13897"/>
        <dbReference type="ChEBI" id="CHEBI:29748"/>
        <dbReference type="ChEBI" id="CHEBI:29934"/>
        <dbReference type="EC" id="5.4.99.5"/>
    </reaction>
</comment>
<dbReference type="Proteomes" id="UP000199518">
    <property type="component" value="Unassembled WGS sequence"/>
</dbReference>
<keyword evidence="2 3" id="KW-0028">Amino-acid biosynthesis</keyword>
<evidence type="ECO:0000313" key="5">
    <source>
        <dbReference type="Proteomes" id="UP000199518"/>
    </source>
</evidence>
<sequence>MPVRGVRGATSCPENNQKEILAATRELLSEIIARNELTDFSEIVSAVFTTTPDLNASFPAEAARDLGMNQVPLLCASEIAVPTGMPRVIRVLLHVNTNKTQAEMIHIYQRDARGLRKDISEAQ</sequence>
<protein>
    <recommendedName>
        <fullName evidence="1 3">chorismate mutase</fullName>
        <ecNumber evidence="1 3">5.4.99.5</ecNumber>
    </recommendedName>
</protein>
<feature type="binding site" evidence="2">
    <location>
        <position position="7"/>
    </location>
    <ligand>
        <name>prephenate</name>
        <dbReference type="ChEBI" id="CHEBI:29934"/>
    </ligand>
</feature>
<dbReference type="GO" id="GO:0008652">
    <property type="term" value="P:amino acid biosynthetic process"/>
    <property type="evidence" value="ECO:0007669"/>
    <property type="project" value="UniProtKB-UniRule"/>
</dbReference>
<dbReference type="GO" id="GO:0004106">
    <property type="term" value="F:chorismate mutase activity"/>
    <property type="evidence" value="ECO:0007669"/>
    <property type="project" value="UniProtKB-UniRule"/>
</dbReference>
<dbReference type="PANTHER" id="PTHR21164">
    <property type="entry name" value="CHORISMATE MUTASE"/>
    <property type="match status" value="1"/>
</dbReference>
<dbReference type="Gene3D" id="3.30.1330.40">
    <property type="entry name" value="RutC-like"/>
    <property type="match status" value="1"/>
</dbReference>
<dbReference type="RefSeq" id="WP_092047524.1">
    <property type="nucleotide sequence ID" value="NZ_FOQD01000001.1"/>
</dbReference>
<keyword evidence="5" id="KW-1185">Reference proteome</keyword>
<dbReference type="STRING" id="1576369.SAMN05421753_101447"/>
<feature type="binding site" evidence="2">
    <location>
        <position position="90"/>
    </location>
    <ligand>
        <name>prephenate</name>
        <dbReference type="ChEBI" id="CHEBI:29934"/>
    </ligand>
</feature>
<reference evidence="5" key="1">
    <citation type="submission" date="2016-10" db="EMBL/GenBank/DDBJ databases">
        <authorList>
            <person name="Varghese N."/>
            <person name="Submissions S."/>
        </authorList>
    </citation>
    <scope>NUCLEOTIDE SEQUENCE [LARGE SCALE GENOMIC DNA]</scope>
    <source>
        <strain evidence="5">DSM 26348</strain>
    </source>
</reference>
<evidence type="ECO:0000256" key="1">
    <source>
        <dbReference type="NCBIfam" id="TIGR01796"/>
    </source>
</evidence>
<dbReference type="CDD" id="cd02185">
    <property type="entry name" value="AroH"/>
    <property type="match status" value="1"/>
</dbReference>
<proteinExistence type="predicted"/>
<dbReference type="PIRSF" id="PIRSF005965">
    <property type="entry name" value="Chor_mut_AroH"/>
    <property type="match status" value="1"/>
</dbReference>
<organism evidence="4 5">
    <name type="scientific">Planctomicrobium piriforme</name>
    <dbReference type="NCBI Taxonomy" id="1576369"/>
    <lineage>
        <taxon>Bacteria</taxon>
        <taxon>Pseudomonadati</taxon>
        <taxon>Planctomycetota</taxon>
        <taxon>Planctomycetia</taxon>
        <taxon>Planctomycetales</taxon>
        <taxon>Planctomycetaceae</taxon>
        <taxon>Planctomicrobium</taxon>
    </lineage>
</organism>
<evidence type="ECO:0000256" key="2">
    <source>
        <dbReference type="PIRSR" id="PIRSR005965-1"/>
    </source>
</evidence>
<evidence type="ECO:0000313" key="4">
    <source>
        <dbReference type="EMBL" id="SFH61503.1"/>
    </source>
</evidence>